<evidence type="ECO:0000313" key="7">
    <source>
        <dbReference type="EMBL" id="KAH0515619.1"/>
    </source>
</evidence>
<comment type="subunit">
    <text evidence="5">Interacts with the eIF2 complex gamma subunit EIF2S3 (via C-terminus); the interaction is direct. Interacts with the eIF2 complex alpha subunit EIF2S1. Interacts with the eIF2 complex beta subunit EIF2S2.</text>
</comment>
<dbReference type="AlphaFoldDB" id="A0A8J6L0Q3"/>
<dbReference type="PANTHER" id="PTHR15323:SF6">
    <property type="entry name" value="CELL DIVISION CYCLE PROTEIN 123 HOMOLOG"/>
    <property type="match status" value="1"/>
</dbReference>
<sequence>MKKEHVSHCQFSSWYPLFRSLTIKSVILPLPQNVKDYLLDDGTLVVSGREDQPTCSQADSDNEAEETQWSDDENTTTLTAPEFPEFNTQVQEAINSLGGSVFPKLNWSAPRDAYWIAMNSSLKCNTLSDIFLLFKSSDFITRDFTQPFIHCTDDSPDPCIEYELVLRKWCELIPGAEFRCFVKENKLIGISQRDYTQYYDHISKQKEEILRCIQDFFKEHIQYKFLDEDFVFDIYRDSRGKVWLIDFNPFGEVTDSLLFTWEELTSENNLRSDFNEVDAQGQDSPAFRCTNSEVTVQPSPYLSYRLPKDFVDLSTGEDAYKLIDFLKLLLLMFINKTCQVPNSHEPPLSIFGELNSDVAVKKEENWTRGGEAKDEEWISVTKLGRLAKGMKIMSLEEIYLFSLPIKDSEIIELFLGMSLKDEGIKFMPIQKQTQVYGIVSVPVPRKLLLPVSIDGFFTSTRGCTATLGNFAKGHL</sequence>
<name>A0A8J6L0Q3_MICOH</name>
<dbReference type="InterPro" id="IPR009772">
    <property type="entry name" value="CDC123"/>
</dbReference>
<dbReference type="EMBL" id="JAATJU010020839">
    <property type="protein sequence ID" value="KAH0515619.1"/>
    <property type="molecule type" value="Genomic_DNA"/>
</dbReference>
<accession>A0A8J6L0Q3</accession>
<gene>
    <name evidence="7" type="ORF">LTLLF_129225</name>
</gene>
<evidence type="ECO:0000256" key="1">
    <source>
        <dbReference type="ARBA" id="ARBA00011047"/>
    </source>
</evidence>
<feature type="compositionally biased region" description="Acidic residues" evidence="6">
    <location>
        <begin position="60"/>
        <end position="74"/>
    </location>
</feature>
<feature type="region of interest" description="Disordered" evidence="6">
    <location>
        <begin position="49"/>
        <end position="78"/>
    </location>
</feature>
<dbReference type="Pfam" id="PF07065">
    <property type="entry name" value="D123"/>
    <property type="match status" value="1"/>
</dbReference>
<evidence type="ECO:0000256" key="5">
    <source>
        <dbReference type="ARBA" id="ARBA00046868"/>
    </source>
</evidence>
<evidence type="ECO:0000256" key="2">
    <source>
        <dbReference type="ARBA" id="ARBA00044080"/>
    </source>
</evidence>
<keyword evidence="7" id="KW-0131">Cell cycle</keyword>
<evidence type="ECO:0000256" key="6">
    <source>
        <dbReference type="SAM" id="MobiDB-lite"/>
    </source>
</evidence>
<evidence type="ECO:0000256" key="4">
    <source>
        <dbReference type="ARBA" id="ARBA00045515"/>
    </source>
</evidence>
<dbReference type="Proteomes" id="UP000710432">
    <property type="component" value="Unassembled WGS sequence"/>
</dbReference>
<evidence type="ECO:0000256" key="3">
    <source>
        <dbReference type="ARBA" id="ARBA00044303"/>
    </source>
</evidence>
<dbReference type="PANTHER" id="PTHR15323">
    <property type="entry name" value="D123 PROTEIN"/>
    <property type="match status" value="1"/>
</dbReference>
<comment type="function">
    <text evidence="4">ATP-dependent protein-folding chaperone for the eIF2 complex. Binds to the gamma subunit of the eIF2 complex which allows the subunit to assemble with the alpha and beta subunits.</text>
</comment>
<protein>
    <recommendedName>
        <fullName evidence="2">Translation initiation factor eIF2 assembly protein</fullName>
    </recommendedName>
    <alternativeName>
        <fullName evidence="3">Cell division cycle protein 123 homolog</fullName>
    </alternativeName>
</protein>
<dbReference type="GO" id="GO:0005737">
    <property type="term" value="C:cytoplasm"/>
    <property type="evidence" value="ECO:0007669"/>
    <property type="project" value="TreeGrafter"/>
</dbReference>
<organism evidence="7 8">
    <name type="scientific">Microtus ochrogaster</name>
    <name type="common">Prairie vole</name>
    <dbReference type="NCBI Taxonomy" id="79684"/>
    <lineage>
        <taxon>Eukaryota</taxon>
        <taxon>Metazoa</taxon>
        <taxon>Chordata</taxon>
        <taxon>Craniata</taxon>
        <taxon>Vertebrata</taxon>
        <taxon>Euteleostomi</taxon>
        <taxon>Mammalia</taxon>
        <taxon>Eutheria</taxon>
        <taxon>Euarchontoglires</taxon>
        <taxon>Glires</taxon>
        <taxon>Rodentia</taxon>
        <taxon>Myomorpha</taxon>
        <taxon>Muroidea</taxon>
        <taxon>Cricetidae</taxon>
        <taxon>Arvicolinae</taxon>
        <taxon>Microtus</taxon>
    </lineage>
</organism>
<proteinExistence type="inferred from homology"/>
<comment type="caution">
    <text evidence="7">The sequence shown here is derived from an EMBL/GenBank/DDBJ whole genome shotgun (WGS) entry which is preliminary data.</text>
</comment>
<dbReference type="GO" id="GO:0051301">
    <property type="term" value="P:cell division"/>
    <property type="evidence" value="ECO:0007669"/>
    <property type="project" value="UniProtKB-KW"/>
</dbReference>
<keyword evidence="7" id="KW-0132">Cell division</keyword>
<comment type="similarity">
    <text evidence="1">Belongs to the CDC123 family.</text>
</comment>
<reference evidence="7" key="1">
    <citation type="submission" date="2020-03" db="EMBL/GenBank/DDBJ databases">
        <title>Studies in the Genomics of Life Span.</title>
        <authorList>
            <person name="Glass D."/>
        </authorList>
    </citation>
    <scope>NUCLEOTIDE SEQUENCE</scope>
    <source>
        <strain evidence="7">LTLLF</strain>
        <tissue evidence="7">Muscle</tissue>
    </source>
</reference>
<dbReference type="Gene3D" id="3.30.160.20">
    <property type="match status" value="1"/>
</dbReference>
<evidence type="ECO:0000313" key="8">
    <source>
        <dbReference type="Proteomes" id="UP000710432"/>
    </source>
</evidence>